<comment type="caution">
    <text evidence="1">The sequence shown here is derived from an EMBL/GenBank/DDBJ whole genome shotgun (WGS) entry which is preliminary data.</text>
</comment>
<reference evidence="1 2" key="1">
    <citation type="submission" date="2016-09" db="EMBL/GenBank/DDBJ databases">
        <title>The draft genome of Dichanthelium oligosanthes: A C3 panicoid grass species.</title>
        <authorList>
            <person name="Studer A.J."/>
            <person name="Schnable J.C."/>
            <person name="Brutnell T.P."/>
        </authorList>
    </citation>
    <scope>NUCLEOTIDE SEQUENCE [LARGE SCALE GENOMIC DNA]</scope>
    <source>
        <strain evidence="2">cv. Kellogg 1175</strain>
        <tissue evidence="1">Leaf</tissue>
    </source>
</reference>
<evidence type="ECO:0000313" key="1">
    <source>
        <dbReference type="EMBL" id="OEL18788.1"/>
    </source>
</evidence>
<dbReference type="AlphaFoldDB" id="A0A1E5V125"/>
<accession>A0A1E5V125</accession>
<proteinExistence type="predicted"/>
<evidence type="ECO:0000313" key="2">
    <source>
        <dbReference type="Proteomes" id="UP000095767"/>
    </source>
</evidence>
<gene>
    <name evidence="1" type="ORF">BAE44_0020193</name>
</gene>
<keyword evidence="2" id="KW-1185">Reference proteome</keyword>
<organism evidence="1 2">
    <name type="scientific">Dichanthelium oligosanthes</name>
    <dbReference type="NCBI Taxonomy" id="888268"/>
    <lineage>
        <taxon>Eukaryota</taxon>
        <taxon>Viridiplantae</taxon>
        <taxon>Streptophyta</taxon>
        <taxon>Embryophyta</taxon>
        <taxon>Tracheophyta</taxon>
        <taxon>Spermatophyta</taxon>
        <taxon>Magnoliopsida</taxon>
        <taxon>Liliopsida</taxon>
        <taxon>Poales</taxon>
        <taxon>Poaceae</taxon>
        <taxon>PACMAD clade</taxon>
        <taxon>Panicoideae</taxon>
        <taxon>Panicodae</taxon>
        <taxon>Paniceae</taxon>
        <taxon>Dichantheliinae</taxon>
        <taxon>Dichanthelium</taxon>
    </lineage>
</organism>
<dbReference type="Proteomes" id="UP000095767">
    <property type="component" value="Unassembled WGS sequence"/>
</dbReference>
<sequence>LVAVGPPTDSIAMDFDPTTLVLFALRRLGSECWVGSVYWIVQRLSSLPLPHGGLRRRSMWLNHYARILIRLPSWWLGAFGKKGIAGYSTAQLFNLLPWHSRLSKSRMCQVWQVTGLLGACCTPVA</sequence>
<protein>
    <submittedName>
        <fullName evidence="1">Uncharacterized protein</fullName>
    </submittedName>
</protein>
<name>A0A1E5V125_9POAL</name>
<feature type="non-terminal residue" evidence="1">
    <location>
        <position position="1"/>
    </location>
</feature>
<dbReference type="EMBL" id="LWDX02055576">
    <property type="protein sequence ID" value="OEL18788.1"/>
    <property type="molecule type" value="Genomic_DNA"/>
</dbReference>